<dbReference type="InterPro" id="IPR037522">
    <property type="entry name" value="HD_GYP_dom"/>
</dbReference>
<dbReference type="InterPro" id="IPR003607">
    <property type="entry name" value="HD/PDEase_dom"/>
</dbReference>
<feature type="domain" description="HD-GYP" evidence="1">
    <location>
        <begin position="351"/>
        <end position="572"/>
    </location>
</feature>
<dbReference type="InterPro" id="IPR003018">
    <property type="entry name" value="GAF"/>
</dbReference>
<dbReference type="SUPFAM" id="SSF109604">
    <property type="entry name" value="HD-domain/PDEase-like"/>
    <property type="match status" value="1"/>
</dbReference>
<dbReference type="EMBL" id="FWZU01000002">
    <property type="protein sequence ID" value="SMF09036.1"/>
    <property type="molecule type" value="Genomic_DNA"/>
</dbReference>
<gene>
    <name evidence="2" type="ORF">SAMN06295933_1666</name>
</gene>
<sequence length="578" mass="64429">MKKKIAKINSTGAAAIEKLLRGMIKDTECVQCRKALKDLTSPILSTVSQMFGEQMDLVDRLTEIGLALSGETRLEHLLEMIVDEARVLTKADAGTLYIVNKEARKLEFSIIQNDSMNVRIGGASTKETSLPPVPLYTPDNIPNKSHVSAYCALTGETVNIADVYEAEGFDFTGPRKYDETTGYRSKSMLVLALKNHEQDIIGVLQLLNALDENGDVVEFSTDVVDIVGSLASQAAIALTNVQLIQGLKDLLYSVIQSIAAAIDAKSTYTNGHIERVVTLTMMIADAVNKTTEGKLADIQFSADELEELKLAAWMHDVGKISIPEHVVDKSTKLETIYDRSELVDNRFRLIAEIVKNRKLGEIVKVLSDQPDPDLIHAIEVKYAVELEQIENDRIFIASCNIPKEFMTDDRIERVREIATRTYESGGETFNWLSDDEVTNLCIRKGTLTDRERKIIESHAAITLEMLSRLPFPKRLSHVPEYAAAHHEKLDGSGYPKGLTAEDLSLQARIMAVADIFEALTAKDRPYKKPMKIAQAIKILGFMEKDNHIDPDIYGLFLDSGLYMEYAKAELDPSQFEED</sequence>
<dbReference type="SMART" id="SM00471">
    <property type="entry name" value="HDc"/>
    <property type="match status" value="1"/>
</dbReference>
<name>A0A1X7D536_9BACT</name>
<organism evidence="2 3">
    <name type="scientific">Desulfovibrio gilichinskyi</name>
    <dbReference type="NCBI Taxonomy" id="1519643"/>
    <lineage>
        <taxon>Bacteria</taxon>
        <taxon>Pseudomonadati</taxon>
        <taxon>Thermodesulfobacteriota</taxon>
        <taxon>Desulfovibrionia</taxon>
        <taxon>Desulfovibrionales</taxon>
        <taxon>Desulfovibrionaceae</taxon>
        <taxon>Desulfovibrio</taxon>
    </lineage>
</organism>
<dbReference type="InterPro" id="IPR029016">
    <property type="entry name" value="GAF-like_dom_sf"/>
</dbReference>
<dbReference type="PANTHER" id="PTHR43155:SF2">
    <property type="entry name" value="CYCLIC DI-GMP PHOSPHODIESTERASE PA4108"/>
    <property type="match status" value="1"/>
</dbReference>
<dbReference type="AlphaFoldDB" id="A0A1X7D536"/>
<protein>
    <submittedName>
        <fullName evidence="2">GAF domain-containing protein</fullName>
    </submittedName>
</protein>
<accession>A0A1X7D536</accession>
<proteinExistence type="predicted"/>
<dbReference type="InterPro" id="IPR006674">
    <property type="entry name" value="HD_domain"/>
</dbReference>
<dbReference type="RefSeq" id="WP_085101038.1">
    <property type="nucleotide sequence ID" value="NZ_FWZU01000002.1"/>
</dbReference>
<dbReference type="Gene3D" id="3.30.450.40">
    <property type="match status" value="1"/>
</dbReference>
<evidence type="ECO:0000313" key="2">
    <source>
        <dbReference type="EMBL" id="SMF09036.1"/>
    </source>
</evidence>
<dbReference type="OrthoDB" id="9769359at2"/>
<dbReference type="Pfam" id="PF01590">
    <property type="entry name" value="GAF"/>
    <property type="match status" value="1"/>
</dbReference>
<dbReference type="PANTHER" id="PTHR43155">
    <property type="entry name" value="CYCLIC DI-GMP PHOSPHODIESTERASE PA4108-RELATED"/>
    <property type="match status" value="1"/>
</dbReference>
<evidence type="ECO:0000259" key="1">
    <source>
        <dbReference type="PROSITE" id="PS51832"/>
    </source>
</evidence>
<dbReference type="Gene3D" id="1.10.3210.10">
    <property type="entry name" value="Hypothetical protein af1432"/>
    <property type="match status" value="2"/>
</dbReference>
<dbReference type="CDD" id="cd00077">
    <property type="entry name" value="HDc"/>
    <property type="match status" value="2"/>
</dbReference>
<dbReference type="Proteomes" id="UP000192906">
    <property type="component" value="Unassembled WGS sequence"/>
</dbReference>
<dbReference type="SUPFAM" id="SSF55781">
    <property type="entry name" value="GAF domain-like"/>
    <property type="match status" value="1"/>
</dbReference>
<reference evidence="3" key="1">
    <citation type="submission" date="2017-04" db="EMBL/GenBank/DDBJ databases">
        <authorList>
            <person name="Varghese N."/>
            <person name="Submissions S."/>
        </authorList>
    </citation>
    <scope>NUCLEOTIDE SEQUENCE [LARGE SCALE GENOMIC DNA]</scope>
    <source>
        <strain evidence="3">K3S</strain>
    </source>
</reference>
<evidence type="ECO:0000313" key="3">
    <source>
        <dbReference type="Proteomes" id="UP000192906"/>
    </source>
</evidence>
<dbReference type="STRING" id="1519643.SAMN06295933_1666"/>
<feature type="domain" description="HD-GYP" evidence="1">
    <location>
        <begin position="247"/>
        <end position="334"/>
    </location>
</feature>
<dbReference type="PROSITE" id="PS51832">
    <property type="entry name" value="HD_GYP"/>
    <property type="match status" value="2"/>
</dbReference>
<dbReference type="Pfam" id="PF13487">
    <property type="entry name" value="HD_5"/>
    <property type="match status" value="1"/>
</dbReference>
<keyword evidence="3" id="KW-1185">Reference proteome</keyword>
<dbReference type="Pfam" id="PF01966">
    <property type="entry name" value="HD"/>
    <property type="match status" value="1"/>
</dbReference>
<dbReference type="SMART" id="SM00065">
    <property type="entry name" value="GAF"/>
    <property type="match status" value="1"/>
</dbReference>